<evidence type="ECO:0000313" key="2">
    <source>
        <dbReference type="Proteomes" id="UP000304953"/>
    </source>
</evidence>
<proteinExistence type="predicted"/>
<gene>
    <name evidence="1" type="ORF">E5329_03890</name>
</gene>
<organism evidence="1 2">
    <name type="scientific">Petralouisia muris</name>
    <dbReference type="NCBI Taxonomy" id="3032872"/>
    <lineage>
        <taxon>Bacteria</taxon>
        <taxon>Bacillati</taxon>
        <taxon>Bacillota</taxon>
        <taxon>Clostridia</taxon>
        <taxon>Lachnospirales</taxon>
        <taxon>Lachnospiraceae</taxon>
        <taxon>Petralouisia</taxon>
    </lineage>
</organism>
<protein>
    <submittedName>
        <fullName evidence="1">Beta-glucuronidase</fullName>
    </submittedName>
</protein>
<dbReference type="Proteomes" id="UP000304953">
    <property type="component" value="Unassembled WGS sequence"/>
</dbReference>
<keyword evidence="2" id="KW-1185">Reference proteome</keyword>
<accession>A0AC61S004</accession>
<sequence length="493" mass="54544">MEKITLNQKKLTVLHKMDSAITSYNIEMTEVTGGTFWKAFTPGQVAGTEEISAAGLADKEKMMQVFPPVDLKEPRIRTLGKALGPVWVRVSGTWATSTYYDFDGHTKGIAPEGFQSVLTKAQWDSVLDYVKEIGGKLLVSVANCPGVHKEDNTLDLEQARMLFAYSRQYGVPISAAEFMNEPNLLAMSGAPEGYGLEDFCRDQDAFFTMLKEEFPEVLLVGPAATCDKEESLGEAAAVLDTLPIIATKDIMAGCKVMPQVFSYHYYNGVSERGAAMGGHWEAEEAVTEDYLQVAEKTCGIYLPLRDRFCPGAPLWVTESGAAACGGNSWDSTYLDVIRTANELGMFSSMTEGVIFHNTFASSDYGLLDPVTHLPRPNYWIFLLWSRLMGETVYRTEEPIREGVHLFANSRKDGRDGAAYLLINNSKTEVTEADLENGADVYRLTAPFMRSTDMYLNGKKLTMEDDLTMPDLKPERCEGGTLKIEPGEIAFLLL</sequence>
<name>A0AC61S004_9FIRM</name>
<reference evidence="1" key="1">
    <citation type="submission" date="2019-04" db="EMBL/GenBank/DDBJ databases">
        <title>Microbes associate with the intestines of laboratory mice.</title>
        <authorList>
            <person name="Navarre W."/>
            <person name="Wong E."/>
            <person name="Huang K."/>
            <person name="Tropini C."/>
            <person name="Ng K."/>
            <person name="Yu B."/>
        </authorList>
    </citation>
    <scope>NUCLEOTIDE SEQUENCE</scope>
    <source>
        <strain evidence="1">NM01_1-7b</strain>
    </source>
</reference>
<comment type="caution">
    <text evidence="1">The sequence shown here is derived from an EMBL/GenBank/DDBJ whole genome shotgun (WGS) entry which is preliminary data.</text>
</comment>
<evidence type="ECO:0000313" key="1">
    <source>
        <dbReference type="EMBL" id="TGY97528.1"/>
    </source>
</evidence>
<dbReference type="EMBL" id="SRYA01000006">
    <property type="protein sequence ID" value="TGY97528.1"/>
    <property type="molecule type" value="Genomic_DNA"/>
</dbReference>